<evidence type="ECO:0000313" key="1">
    <source>
        <dbReference type="EMBL" id="SAK89186.1"/>
    </source>
</evidence>
<dbReference type="RefSeq" id="WP_061171409.1">
    <property type="nucleotide sequence ID" value="NZ_FCOA02000033.1"/>
</dbReference>
<name>A0A158D4Q3_9BURK</name>
<keyword evidence="2" id="KW-1185">Reference proteome</keyword>
<reference evidence="1" key="1">
    <citation type="submission" date="2016-01" db="EMBL/GenBank/DDBJ databases">
        <authorList>
            <person name="Peeters C."/>
        </authorList>
    </citation>
    <scope>NUCLEOTIDE SEQUENCE</scope>
    <source>
        <strain evidence="1">LMG 29322</strain>
    </source>
</reference>
<dbReference type="OrthoDB" id="9770517at2"/>
<dbReference type="Proteomes" id="UP000054851">
    <property type="component" value="Unassembled WGS sequence"/>
</dbReference>
<comment type="caution">
    <text evidence="1">The sequence shown here is derived from an EMBL/GenBank/DDBJ whole genome shotgun (WGS) entry which is preliminary data.</text>
</comment>
<organism evidence="1 2">
    <name type="scientific">Caballeronia hypogeia</name>
    <dbReference type="NCBI Taxonomy" id="1777140"/>
    <lineage>
        <taxon>Bacteria</taxon>
        <taxon>Pseudomonadati</taxon>
        <taxon>Pseudomonadota</taxon>
        <taxon>Betaproteobacteria</taxon>
        <taxon>Burkholderiales</taxon>
        <taxon>Burkholderiaceae</taxon>
        <taxon>Caballeronia</taxon>
    </lineage>
</organism>
<evidence type="ECO:0000313" key="2">
    <source>
        <dbReference type="Proteomes" id="UP000054851"/>
    </source>
</evidence>
<dbReference type="SUPFAM" id="SSF56954">
    <property type="entry name" value="Outer membrane efflux proteins (OEP)"/>
    <property type="match status" value="1"/>
</dbReference>
<accession>A0A158D4Q3</accession>
<dbReference type="Gene3D" id="1.20.1600.10">
    <property type="entry name" value="Outer membrane efflux proteins (OEP)"/>
    <property type="match status" value="1"/>
</dbReference>
<protein>
    <submittedName>
        <fullName evidence="1">RND efflux system outer membrane lipoprotein</fullName>
    </submittedName>
</protein>
<dbReference type="EMBL" id="FCOA02000033">
    <property type="protein sequence ID" value="SAK89186.1"/>
    <property type="molecule type" value="Genomic_DNA"/>
</dbReference>
<gene>
    <name evidence="1" type="ORF">AWB79_06388</name>
</gene>
<sequence>MKPGGLEDYYEVILAQNIERGARLSAIDIQTRRMTADVSLIKALGGGWNRKDGLNPDADWLASNQPANGNAK</sequence>
<dbReference type="AlphaFoldDB" id="A0A158D4Q3"/>
<keyword evidence="1" id="KW-0449">Lipoprotein</keyword>
<dbReference type="STRING" id="1777140.AWB79_06388"/>
<proteinExistence type="predicted"/>